<name>A0A8H4UVK4_9HYPO</name>
<gene>
    <name evidence="5" type="ORF">FZEAL_346</name>
</gene>
<accession>A0A8H4UVK4</accession>
<protein>
    <recommendedName>
        <fullName evidence="4">SGNH hydrolase-type esterase domain-containing protein</fullName>
    </recommendedName>
</protein>
<dbReference type="CDD" id="cd01833">
    <property type="entry name" value="XynB_like"/>
    <property type="match status" value="1"/>
</dbReference>
<dbReference type="AlphaFoldDB" id="A0A8H4UVK4"/>
<feature type="region of interest" description="Disordered" evidence="2">
    <location>
        <begin position="823"/>
        <end position="851"/>
    </location>
</feature>
<feature type="domain" description="SGNH hydrolase-type esterase" evidence="4">
    <location>
        <begin position="37"/>
        <end position="212"/>
    </location>
</feature>
<dbReference type="EMBL" id="JABEYC010000018">
    <property type="protein sequence ID" value="KAF4984498.1"/>
    <property type="molecule type" value="Genomic_DNA"/>
</dbReference>
<dbReference type="PANTHER" id="PTHR44103">
    <property type="entry name" value="PROPROTEIN CONVERTASE P"/>
    <property type="match status" value="1"/>
</dbReference>
<dbReference type="Pfam" id="PF13517">
    <property type="entry name" value="FG-GAP_3"/>
    <property type="match status" value="4"/>
</dbReference>
<evidence type="ECO:0000256" key="2">
    <source>
        <dbReference type="SAM" id="MobiDB-lite"/>
    </source>
</evidence>
<evidence type="ECO:0000313" key="6">
    <source>
        <dbReference type="Proteomes" id="UP000635477"/>
    </source>
</evidence>
<dbReference type="InterPro" id="IPR013517">
    <property type="entry name" value="FG-GAP"/>
</dbReference>
<keyword evidence="6" id="KW-1185">Reference proteome</keyword>
<dbReference type="Gene3D" id="3.40.50.1110">
    <property type="entry name" value="SGNH hydrolase"/>
    <property type="match status" value="1"/>
</dbReference>
<dbReference type="InterPro" id="IPR013830">
    <property type="entry name" value="SGNH_hydro"/>
</dbReference>
<dbReference type="SUPFAM" id="SSF69318">
    <property type="entry name" value="Integrin alpha N-terminal domain"/>
    <property type="match status" value="2"/>
</dbReference>
<dbReference type="InterPro" id="IPR028994">
    <property type="entry name" value="Integrin_alpha_N"/>
</dbReference>
<comment type="caution">
    <text evidence="5">The sequence shown here is derived from an EMBL/GenBank/DDBJ whole genome shotgun (WGS) entry which is preliminary data.</text>
</comment>
<dbReference type="SUPFAM" id="SSF52266">
    <property type="entry name" value="SGNH hydrolase"/>
    <property type="match status" value="1"/>
</dbReference>
<dbReference type="PANTHER" id="PTHR44103:SF1">
    <property type="entry name" value="PROPROTEIN CONVERTASE P"/>
    <property type="match status" value="1"/>
</dbReference>
<dbReference type="Gene3D" id="2.130.10.130">
    <property type="entry name" value="Integrin alpha, N-terminal"/>
    <property type="match status" value="2"/>
</dbReference>
<evidence type="ECO:0000256" key="1">
    <source>
        <dbReference type="ARBA" id="ARBA00022729"/>
    </source>
</evidence>
<feature type="signal peptide" evidence="3">
    <location>
        <begin position="1"/>
        <end position="26"/>
    </location>
</feature>
<dbReference type="Proteomes" id="UP000635477">
    <property type="component" value="Unassembled WGS sequence"/>
</dbReference>
<feature type="chain" id="PRO_5034339187" description="SGNH hydrolase-type esterase domain-containing protein" evidence="3">
    <location>
        <begin position="27"/>
        <end position="1002"/>
    </location>
</feature>
<evidence type="ECO:0000313" key="5">
    <source>
        <dbReference type="EMBL" id="KAF4984498.1"/>
    </source>
</evidence>
<reference evidence="5" key="1">
    <citation type="journal article" date="2020" name="BMC Genomics">
        <title>Correction to: Identification and distribution of gene clusters required for synthesis of sphingolipid metabolism inhibitors in diverse species of the filamentous fungus Fusarium.</title>
        <authorList>
            <person name="Kim H.S."/>
            <person name="Lohmar J.M."/>
            <person name="Busman M."/>
            <person name="Brown D.W."/>
            <person name="Naumann T.A."/>
            <person name="Divon H.H."/>
            <person name="Lysoe E."/>
            <person name="Uhlig S."/>
            <person name="Proctor R.H."/>
        </authorList>
    </citation>
    <scope>NUCLEOTIDE SEQUENCE</scope>
    <source>
        <strain evidence="5">NRRL 22465</strain>
    </source>
</reference>
<sequence>MRTCGLQSALLWAATFLSLIGPLTTARSLPDLRILPLGDSITKGSGSTDGTGYRKRLQDKLTTYGAGLLVDMVGSLRSGSMPDKDHEGHSGEHLRNINNYWPLSIAARPNVVLIHAGTNNMDFSLDLDQAPMLMRNMILGIMEKAPEAVVLVAPVIWANDSAMVARSNTFNAQLHLAINEEQQAGRRVLEVPIDIGIEDLWDRKHPNNRGYEKMAKAWFDGIIEADRRGWLQDAVRMGPSSINGVGLTIDTGSQDAGNTPDTSTIPVFASCEGGNWQSNGIVFDASRAWEEVGTIATPVSSGSRNGLILADLNGDGIADYVMTDKSGNVRAWINDGKLGPWKSLGKISPAWKGVTGDMIRMADVDNDRKADLIVISSSGVVRVWKNVNNGTSFTLLDSKWATGLKARDKVQFEDMDGDGLADYVITYSNGAMKWAKNTGNNGQDSTKSNWESEKTITPARKDVPPARVQLRDLNGDKKADYMVIYPSGSVRALRNTGILDGANSQGNWADLGAYNPSAKGVTGDMVRFADMDGDGLADFLSVGPDGSIKMWKRRGSSAAVKAVTGAPVFRMADLTGSGRADFISVASSGQIRAWLNKGNGQWDNIGDITPTLDPGTSAARIEFADVNGDGLADCLVIYSGGAVKAYLNNGNIPDAGKGLNWQASLVLTSGVGQPGSRTRFADVNGDGYADYLVVLDGGTFHVYLNQKTIPGSRMWASRYIAKSGGTDPASKVVFADITGDGKAEYIVQGDAGTVTAYNDPGGVPNAGQTQTWGRIGVIGEGMNTQGTVLYADIDGDGKDDYLVVSDTGKVEAFVNTCDWKPKAPVAESRSGKRPPRRLTKERRYPQPQYSTLSLLDPKPSEHLFLDHLKKPLHILIYIEGQIKRPTQNNMTYTSIYGLKSLLSGLLRDKGQSSKVEDLSAREVIGLAHTWHTTEGHYAHFLKLKAVRMFPFFFNPLSAGAQLNDIDGSSIIKCLRNLTLGLDRKHSVQETFDQVFDEFWRRP</sequence>
<dbReference type="InterPro" id="IPR036514">
    <property type="entry name" value="SGNH_hydro_sf"/>
</dbReference>
<evidence type="ECO:0000259" key="4">
    <source>
        <dbReference type="Pfam" id="PF13472"/>
    </source>
</evidence>
<dbReference type="Pfam" id="PF13472">
    <property type="entry name" value="Lipase_GDSL_2"/>
    <property type="match status" value="1"/>
</dbReference>
<organism evidence="5 6">
    <name type="scientific">Fusarium zealandicum</name>
    <dbReference type="NCBI Taxonomy" id="1053134"/>
    <lineage>
        <taxon>Eukaryota</taxon>
        <taxon>Fungi</taxon>
        <taxon>Dikarya</taxon>
        <taxon>Ascomycota</taxon>
        <taxon>Pezizomycotina</taxon>
        <taxon>Sordariomycetes</taxon>
        <taxon>Hypocreomycetidae</taxon>
        <taxon>Hypocreales</taxon>
        <taxon>Nectriaceae</taxon>
        <taxon>Fusarium</taxon>
        <taxon>Fusarium staphyleae species complex</taxon>
    </lineage>
</organism>
<dbReference type="OrthoDB" id="1046782at2759"/>
<feature type="compositionally biased region" description="Basic residues" evidence="2">
    <location>
        <begin position="831"/>
        <end position="840"/>
    </location>
</feature>
<reference evidence="5" key="2">
    <citation type="submission" date="2020-05" db="EMBL/GenBank/DDBJ databases">
        <authorList>
            <person name="Kim H.-S."/>
            <person name="Proctor R.H."/>
            <person name="Brown D.W."/>
        </authorList>
    </citation>
    <scope>NUCLEOTIDE SEQUENCE</scope>
    <source>
        <strain evidence="5">NRRL 22465</strain>
    </source>
</reference>
<proteinExistence type="predicted"/>
<keyword evidence="1 3" id="KW-0732">Signal</keyword>
<evidence type="ECO:0000256" key="3">
    <source>
        <dbReference type="SAM" id="SignalP"/>
    </source>
</evidence>